<feature type="domain" description="HAT C-terminal dimerisation" evidence="7">
    <location>
        <begin position="484"/>
        <end position="532"/>
    </location>
</feature>
<dbReference type="eggNOG" id="KOG1121">
    <property type="taxonomic scope" value="Eukaryota"/>
</dbReference>
<dbReference type="STRING" id="135651.G0P9M3"/>
<dbReference type="SUPFAM" id="SSF53098">
    <property type="entry name" value="Ribonuclease H-like"/>
    <property type="match status" value="1"/>
</dbReference>
<reference evidence="9" key="1">
    <citation type="submission" date="2011-07" db="EMBL/GenBank/DDBJ databases">
        <authorList>
            <consortium name="Caenorhabditis brenneri Sequencing and Analysis Consortium"/>
            <person name="Wilson R.K."/>
        </authorList>
    </citation>
    <scope>NUCLEOTIDE SEQUENCE [LARGE SCALE GENOMIC DNA]</scope>
    <source>
        <strain evidence="9">PB2801</strain>
    </source>
</reference>
<dbReference type="GO" id="GO:0046983">
    <property type="term" value="F:protein dimerization activity"/>
    <property type="evidence" value="ECO:0007669"/>
    <property type="project" value="InterPro"/>
</dbReference>
<keyword evidence="2" id="KW-0479">Metal-binding</keyword>
<organism evidence="9">
    <name type="scientific">Caenorhabditis brenneri</name>
    <name type="common">Nematode worm</name>
    <dbReference type="NCBI Taxonomy" id="135651"/>
    <lineage>
        <taxon>Eukaryota</taxon>
        <taxon>Metazoa</taxon>
        <taxon>Ecdysozoa</taxon>
        <taxon>Nematoda</taxon>
        <taxon>Chromadorea</taxon>
        <taxon>Rhabditida</taxon>
        <taxon>Rhabditina</taxon>
        <taxon>Rhabditomorpha</taxon>
        <taxon>Rhabditoidea</taxon>
        <taxon>Rhabditidae</taxon>
        <taxon>Peloderinae</taxon>
        <taxon>Caenorhabditis</taxon>
    </lineage>
</organism>
<keyword evidence="3" id="KW-0863">Zinc-finger</keyword>
<evidence type="ECO:0000256" key="1">
    <source>
        <dbReference type="ARBA" id="ARBA00004123"/>
    </source>
</evidence>
<accession>G0P9M3</accession>
<dbReference type="OMA" id="SESHDEM"/>
<dbReference type="SUPFAM" id="SSF140996">
    <property type="entry name" value="Hermes dimerisation domain"/>
    <property type="match status" value="1"/>
</dbReference>
<protein>
    <recommendedName>
        <fullName evidence="7">HAT C-terminal dimerisation domain-containing protein</fullName>
    </recommendedName>
</protein>
<evidence type="ECO:0000256" key="2">
    <source>
        <dbReference type="ARBA" id="ARBA00022723"/>
    </source>
</evidence>
<dbReference type="Proteomes" id="UP000008068">
    <property type="component" value="Unassembled WGS sequence"/>
</dbReference>
<keyword evidence="9" id="KW-1185">Reference proteome</keyword>
<evidence type="ECO:0000313" key="9">
    <source>
        <dbReference type="Proteomes" id="UP000008068"/>
    </source>
</evidence>
<dbReference type="OrthoDB" id="117690at2759"/>
<dbReference type="PANTHER" id="PTHR46481:SF10">
    <property type="entry name" value="ZINC FINGER BED DOMAIN-CONTAINING PROTEIN 39"/>
    <property type="match status" value="1"/>
</dbReference>
<comment type="subcellular location">
    <subcellularLocation>
        <location evidence="1">Nucleus</location>
    </subcellularLocation>
</comment>
<proteinExistence type="predicted"/>
<dbReference type="InterPro" id="IPR008906">
    <property type="entry name" value="HATC_C_dom"/>
</dbReference>
<dbReference type="GO" id="GO:0008270">
    <property type="term" value="F:zinc ion binding"/>
    <property type="evidence" value="ECO:0007669"/>
    <property type="project" value="UniProtKB-KW"/>
</dbReference>
<sequence length="556" mass="64404">MRPKKSKYDEYFIRSADRAECRICSARFNWNMKNGTNSFRLHLATYHKDVMRKLNIDILEKRRGITDPLYQRKFEENADSGSEPSESHDEMDESEPADIDDALVSMICQESLPLDMLNSRGFNHFLQVLAPNFELKPKGHYTDETVPALISRIENKIQEELLDVKKVAIAIDTYQPESTIYQVSAVHVYYMNLTSMTLKNIFIDYRVTLKDQPIDIEPLLSRLPDPDNTIDKTITFHQHFNENPVDDEGPLPSLNGLFDDIIHETFDPDLIEKQKIVLLEYLEDTSYGLSLDASGTGLTRDVLRNPERLNWMQMKEVLELILGAMDRRMMMGDDGDIEDSAFHLTDEEHEVSQFMIETLNNFEEPTTSNAHRFYPTASVIIPALRVLGFHLEDLDEKYIYLETQDAVIKLHGVIESKFEKCQKNMILKTATYLDPRFRGRFFSEPHEEYMKRIAVPRGEEQEVDPQRASDFEKELLEYKSEALDSLTDPCEYWKTNQQRFPILQSLIGGYLAIPASVSPVQELFEIGEKICPLAEDTIEDHQNLIYCHVNLEEYGN</sequence>
<evidence type="ECO:0000259" key="7">
    <source>
        <dbReference type="Pfam" id="PF05699"/>
    </source>
</evidence>
<dbReference type="InterPro" id="IPR012337">
    <property type="entry name" value="RNaseH-like_sf"/>
</dbReference>
<evidence type="ECO:0000313" key="8">
    <source>
        <dbReference type="EMBL" id="EGT48566.1"/>
    </source>
</evidence>
<name>G0P9M3_CAEBE</name>
<dbReference type="InParanoid" id="G0P9M3"/>
<dbReference type="Pfam" id="PF05699">
    <property type="entry name" value="Dimer_Tnp_hAT"/>
    <property type="match status" value="1"/>
</dbReference>
<dbReference type="HOGENOM" id="CLU_009123_12_6_1"/>
<dbReference type="GO" id="GO:0005634">
    <property type="term" value="C:nucleus"/>
    <property type="evidence" value="ECO:0007669"/>
    <property type="project" value="UniProtKB-SubCell"/>
</dbReference>
<evidence type="ECO:0000256" key="3">
    <source>
        <dbReference type="ARBA" id="ARBA00022771"/>
    </source>
</evidence>
<gene>
    <name evidence="8" type="ORF">CAEBREN_10120</name>
</gene>
<keyword evidence="5" id="KW-0539">Nucleus</keyword>
<evidence type="ECO:0000256" key="6">
    <source>
        <dbReference type="SAM" id="MobiDB-lite"/>
    </source>
</evidence>
<feature type="region of interest" description="Disordered" evidence="6">
    <location>
        <begin position="70"/>
        <end position="95"/>
    </location>
</feature>
<keyword evidence="4" id="KW-0862">Zinc</keyword>
<dbReference type="InterPro" id="IPR052035">
    <property type="entry name" value="ZnF_BED_domain_contain"/>
</dbReference>
<evidence type="ECO:0000256" key="5">
    <source>
        <dbReference type="ARBA" id="ARBA00023242"/>
    </source>
</evidence>
<dbReference type="EMBL" id="GL380155">
    <property type="protein sequence ID" value="EGT48566.1"/>
    <property type="molecule type" value="Genomic_DNA"/>
</dbReference>
<evidence type="ECO:0000256" key="4">
    <source>
        <dbReference type="ARBA" id="ARBA00022833"/>
    </source>
</evidence>
<dbReference type="AlphaFoldDB" id="G0P9M3"/>
<dbReference type="PANTHER" id="PTHR46481">
    <property type="entry name" value="ZINC FINGER BED DOMAIN-CONTAINING PROTEIN 4"/>
    <property type="match status" value="1"/>
</dbReference>
<dbReference type="SMART" id="SM00614">
    <property type="entry name" value="ZnF_BED"/>
    <property type="match status" value="1"/>
</dbReference>